<comment type="caution">
    <text evidence="8">The sequence shown here is derived from an EMBL/GenBank/DDBJ whole genome shotgun (WGS) entry which is preliminary data.</text>
</comment>
<dbReference type="InterPro" id="IPR028146">
    <property type="entry name" value="PRKCSH_N"/>
</dbReference>
<dbReference type="PROSITE" id="PS51914">
    <property type="entry name" value="MRH"/>
    <property type="match status" value="1"/>
</dbReference>
<evidence type="ECO:0000256" key="1">
    <source>
        <dbReference type="ARBA" id="ARBA00022387"/>
    </source>
</evidence>
<dbReference type="InterPro" id="IPR009011">
    <property type="entry name" value="Man6P_isomerase_rcpt-bd_dom_sf"/>
</dbReference>
<dbReference type="InParanoid" id="A0A5J5F022"/>
<dbReference type="PANTHER" id="PTHR12630:SF1">
    <property type="entry name" value="GLUCOSIDASE 2 SUBUNIT BETA"/>
    <property type="match status" value="1"/>
</dbReference>
<evidence type="ECO:0000256" key="3">
    <source>
        <dbReference type="ARBA" id="ARBA00022824"/>
    </source>
</evidence>
<dbReference type="AlphaFoldDB" id="A0A5J5F022"/>
<evidence type="ECO:0000256" key="4">
    <source>
        <dbReference type="ARBA" id="ARBA00023157"/>
    </source>
</evidence>
<feature type="coiled-coil region" evidence="5">
    <location>
        <begin position="222"/>
        <end position="263"/>
    </location>
</feature>
<dbReference type="GO" id="GO:0017177">
    <property type="term" value="C:glucosidase II complex"/>
    <property type="evidence" value="ECO:0007669"/>
    <property type="project" value="TreeGrafter"/>
</dbReference>
<evidence type="ECO:0000313" key="9">
    <source>
        <dbReference type="Proteomes" id="UP000326924"/>
    </source>
</evidence>
<keyword evidence="4" id="KW-1015">Disulfide bond</keyword>
<accession>A0A5J5F022</accession>
<dbReference type="OrthoDB" id="28322at2759"/>
<keyword evidence="2 6" id="KW-0732">Signal</keyword>
<dbReference type="InterPro" id="IPR044865">
    <property type="entry name" value="MRH_dom"/>
</dbReference>
<dbReference type="InterPro" id="IPR036607">
    <property type="entry name" value="PRKCSH"/>
</dbReference>
<gene>
    <name evidence="8" type="ORF">FN846DRAFT_777562</name>
</gene>
<proteinExistence type="predicted"/>
<dbReference type="EMBL" id="VXIS01000071">
    <property type="protein sequence ID" value="KAA8908118.1"/>
    <property type="molecule type" value="Genomic_DNA"/>
</dbReference>
<evidence type="ECO:0000256" key="6">
    <source>
        <dbReference type="SAM" id="SignalP"/>
    </source>
</evidence>
<evidence type="ECO:0000313" key="8">
    <source>
        <dbReference type="EMBL" id="KAA8908118.1"/>
    </source>
</evidence>
<evidence type="ECO:0000256" key="5">
    <source>
        <dbReference type="SAM" id="Coils"/>
    </source>
</evidence>
<dbReference type="SUPFAM" id="SSF50911">
    <property type="entry name" value="Mannose 6-phosphate receptor domain"/>
    <property type="match status" value="1"/>
</dbReference>
<dbReference type="FunCoup" id="A0A5J5F022">
    <property type="interactions" value="567"/>
</dbReference>
<dbReference type="Pfam" id="PF12999">
    <property type="entry name" value="PRKCSH-like"/>
    <property type="match status" value="1"/>
</dbReference>
<keyword evidence="3" id="KW-0256">Endoplasmic reticulum</keyword>
<feature type="signal peptide" evidence="6">
    <location>
        <begin position="1"/>
        <end position="18"/>
    </location>
</feature>
<dbReference type="PANTHER" id="PTHR12630">
    <property type="entry name" value="N-LINKED OLIGOSACCHARIDE PROCESSING"/>
    <property type="match status" value="1"/>
</dbReference>
<dbReference type="InterPro" id="IPR039794">
    <property type="entry name" value="Gtb1-like"/>
</dbReference>
<feature type="domain" description="MRH" evidence="7">
    <location>
        <begin position="392"/>
        <end position="514"/>
    </location>
</feature>
<evidence type="ECO:0000256" key="2">
    <source>
        <dbReference type="ARBA" id="ARBA00022729"/>
    </source>
</evidence>
<name>A0A5J5F022_9PEZI</name>
<dbReference type="Proteomes" id="UP000326924">
    <property type="component" value="Unassembled WGS sequence"/>
</dbReference>
<evidence type="ECO:0000259" key="7">
    <source>
        <dbReference type="PROSITE" id="PS51914"/>
    </source>
</evidence>
<dbReference type="GO" id="GO:0006491">
    <property type="term" value="P:N-glycan processing"/>
    <property type="evidence" value="ECO:0007669"/>
    <property type="project" value="TreeGrafter"/>
</dbReference>
<dbReference type="Gene3D" id="2.70.130.10">
    <property type="entry name" value="Mannose-6-phosphate receptor binding domain"/>
    <property type="match status" value="1"/>
</dbReference>
<dbReference type="Pfam" id="PF13015">
    <property type="entry name" value="PRKCSH_1"/>
    <property type="match status" value="1"/>
</dbReference>
<keyword evidence="5" id="KW-0175">Coiled coil</keyword>
<keyword evidence="9" id="KW-1185">Reference proteome</keyword>
<feature type="chain" id="PRO_5023906119" description="Glucosidase 2 subunit beta" evidence="6">
    <location>
        <begin position="19"/>
        <end position="527"/>
    </location>
</feature>
<reference evidence="8 9" key="1">
    <citation type="submission" date="2019-09" db="EMBL/GenBank/DDBJ databases">
        <title>Draft genome of the ectomycorrhizal ascomycete Sphaerosporella brunnea.</title>
        <authorList>
            <consortium name="DOE Joint Genome Institute"/>
            <person name="Benucci G.M."/>
            <person name="Marozzi G."/>
            <person name="Antonielli L."/>
            <person name="Sanchez S."/>
            <person name="Marco P."/>
            <person name="Wang X."/>
            <person name="Falini L.B."/>
            <person name="Barry K."/>
            <person name="Haridas S."/>
            <person name="Lipzen A."/>
            <person name="Labutti K."/>
            <person name="Grigoriev I.V."/>
            <person name="Murat C."/>
            <person name="Martin F."/>
            <person name="Albertini E."/>
            <person name="Donnini D."/>
            <person name="Bonito G."/>
        </authorList>
    </citation>
    <scope>NUCLEOTIDE SEQUENCE [LARGE SCALE GENOMIC DNA]</scope>
    <source>
        <strain evidence="8 9">Sb_GMNB300</strain>
    </source>
</reference>
<sequence length="527" mass="58096">MIPQKLLLLVTSLSLASATTIPRGVSPEDAKLYAASAETFTCLTHPTIQIPLSRVNDDFCDCPDGSDEPGTSACANLPHKNLSIPGFYCANIGHMPAFLPVSRVNDGVCDYDICCDGSDEWAGVGGVKCPSRCAEIGKAARKMAAEKHAARSKAAKSREELVRKAAVLKRELQDGVAATKTQIAANKVKVAGLKKKLAETEEMERRRAVRNPKPGSRVAVLTSAAKEKSEELRALLKKLREQRDLAEEKLHRTEAILRKFKEEYNPNFNDEGVKSADRDMNAVMEEEVDWEEIAGPEPEEAAKFYQLTQYLPSTAQEWLSTKITEARELLVSNGILAPQKTEGFESAAVAAARDALTAAEREDRDSVNSLADLEKSLTTDFGPSDVFRALKGVCITRQFGEYDYELCFMEKATQKSRKDNGRQNLGSFAAIEMVDETSRNEAAGVFASSWEENHDEPLSGMVLKHDNGAQCWNGPKRSVAVELYCCAENEIRNVVEMEKCVYRMEVGTPAACKEQEAKNQERAKDEL</sequence>
<organism evidence="8 9">
    <name type="scientific">Sphaerosporella brunnea</name>
    <dbReference type="NCBI Taxonomy" id="1250544"/>
    <lineage>
        <taxon>Eukaryota</taxon>
        <taxon>Fungi</taxon>
        <taxon>Dikarya</taxon>
        <taxon>Ascomycota</taxon>
        <taxon>Pezizomycotina</taxon>
        <taxon>Pezizomycetes</taxon>
        <taxon>Pezizales</taxon>
        <taxon>Pyronemataceae</taxon>
        <taxon>Sphaerosporella</taxon>
    </lineage>
</organism>
<protein>
    <recommendedName>
        <fullName evidence="1">Glucosidase 2 subunit beta</fullName>
    </recommendedName>
</protein>